<dbReference type="PANTHER" id="PTHR34131:SF3">
    <property type="entry name" value="(RAP ANNOTATION RELEASE2) GALACTOSE-BINDING LIKE DOMAIN CONTAINING PROTEIN"/>
    <property type="match status" value="1"/>
</dbReference>
<sequence length="208" mass="22702">MSPSPSPPSAPARIRIQVTDARRVRIKPTSTSQRSLRAYFSQPVDRFCTLPGVSLRREEDDSADGGVIDRGRFILTVPPVGFFNMLSVTPTVTCTATQSPGESVRVESSDCNLTGRPANLIDVVNNCFVFSASTDIDFDDESRHLCISGTIDVDVVPPPPFDVFPARVLKTTGEAVLGTATAALHRIFMSSLRADYEAFDTEYEVQQN</sequence>
<dbReference type="Pfam" id="PF09366">
    <property type="entry name" value="DUF1997"/>
    <property type="match status" value="1"/>
</dbReference>
<dbReference type="PANTHER" id="PTHR34131">
    <property type="entry name" value="(RAP ANNOTATION RELEASE2) GALACTOSE-BINDING LIKE DOMAIN CONTAINING PROTEIN"/>
    <property type="match status" value="1"/>
</dbReference>
<keyword evidence="2" id="KW-1185">Reference proteome</keyword>
<gene>
    <name evidence="1" type="ORF">PPROV_000070200</name>
</gene>
<comment type="caution">
    <text evidence="1">The sequence shown here is derived from an EMBL/GenBank/DDBJ whole genome shotgun (WGS) entry which is preliminary data.</text>
</comment>
<proteinExistence type="predicted"/>
<protein>
    <recommendedName>
        <fullName evidence="3">DUF1997 domain-containing protein</fullName>
    </recommendedName>
</protein>
<dbReference type="Proteomes" id="UP000660262">
    <property type="component" value="Unassembled WGS sequence"/>
</dbReference>
<dbReference type="InterPro" id="IPR018971">
    <property type="entry name" value="DUF1997"/>
</dbReference>
<evidence type="ECO:0008006" key="3">
    <source>
        <dbReference type="Google" id="ProtNLM"/>
    </source>
</evidence>
<name>A0A830H491_9CHLO</name>
<evidence type="ECO:0000313" key="1">
    <source>
        <dbReference type="EMBL" id="GHP01946.1"/>
    </source>
</evidence>
<dbReference type="EMBL" id="BNJQ01000002">
    <property type="protein sequence ID" value="GHP01946.1"/>
    <property type="molecule type" value="Genomic_DNA"/>
</dbReference>
<accession>A0A830H491</accession>
<organism evidence="1 2">
    <name type="scientific">Pycnococcus provasolii</name>
    <dbReference type="NCBI Taxonomy" id="41880"/>
    <lineage>
        <taxon>Eukaryota</taxon>
        <taxon>Viridiplantae</taxon>
        <taxon>Chlorophyta</taxon>
        <taxon>Pseudoscourfieldiophyceae</taxon>
        <taxon>Pseudoscourfieldiales</taxon>
        <taxon>Pycnococcaceae</taxon>
        <taxon>Pycnococcus</taxon>
    </lineage>
</organism>
<dbReference type="AlphaFoldDB" id="A0A830H491"/>
<evidence type="ECO:0000313" key="2">
    <source>
        <dbReference type="Proteomes" id="UP000660262"/>
    </source>
</evidence>
<reference evidence="1" key="1">
    <citation type="submission" date="2020-10" db="EMBL/GenBank/DDBJ databases">
        <title>Unveiling of a novel bifunctional photoreceptor, Dualchrome1, isolated from a cosmopolitan green alga.</title>
        <authorList>
            <person name="Suzuki S."/>
            <person name="Kawachi M."/>
        </authorList>
    </citation>
    <scope>NUCLEOTIDE SEQUENCE</scope>
    <source>
        <strain evidence="1">NIES 2893</strain>
    </source>
</reference>